<organism evidence="2 3">
    <name type="scientific">Pseudozyma flocculosa PF-1</name>
    <dbReference type="NCBI Taxonomy" id="1277687"/>
    <lineage>
        <taxon>Eukaryota</taxon>
        <taxon>Fungi</taxon>
        <taxon>Dikarya</taxon>
        <taxon>Basidiomycota</taxon>
        <taxon>Ustilaginomycotina</taxon>
        <taxon>Ustilaginomycetes</taxon>
        <taxon>Ustilaginales</taxon>
        <taxon>Ustilaginaceae</taxon>
        <taxon>Pseudozyma</taxon>
    </lineage>
</organism>
<evidence type="ECO:0000313" key="2">
    <source>
        <dbReference type="EMBL" id="EPQ27429.1"/>
    </source>
</evidence>
<protein>
    <recommendedName>
        <fullName evidence="4">Phosphoglycerate mutase-like protein</fullName>
    </recommendedName>
</protein>
<keyword evidence="1" id="KW-0812">Transmembrane</keyword>
<accession>A0A061H4Q7</accession>
<evidence type="ECO:0008006" key="4">
    <source>
        <dbReference type="Google" id="ProtNLM"/>
    </source>
</evidence>
<dbReference type="RefSeq" id="XP_007880688.1">
    <property type="nucleotide sequence ID" value="XM_007882497.1"/>
</dbReference>
<sequence length="500" mass="53359">MSNPLAGIVVLTRHGDRQGFYQSPKTYTASNTNLTVLGYRQQLFNGQDLRARYLLPTSPTAIGGIDSDVAENAQLSVLADAGGEGGVIVESSLALLQGFYPPYDESITLANGTSVDWSGRVQLIPVETVEPEQSIAMEPWTDCRAWTQRLNKWYGSSEFKQKAAEANAFYDSIQGLLGSRPRLLENAWNIYDFLNVERIHDSTLAPQITDDILRQAGTWANYHETVSFSDADPKDIGNVAGQAMLSLLLDGIAATANATDPLKVNILAASYKPFLSLFKMLSIPQLEDNLIDYASTMVFEVYADQTVQVVYRNGSSGAFEPYPILGASSGSGVKVSDMEDRLRPYTISTLAQWCDACSTTDARGCEALYRLNGTGSDHGVPVTSTYGQHAVSPVVAGLIGAMVTLALGAALLGALAFFTGSSLTLAPSLARRKSRAEAAAAAGSEGGGAAARTSTNFASRFGGRESLRSAISLQADTLAGQETGKTSFELLQSPSRDAKQ</sequence>
<dbReference type="InterPro" id="IPR029033">
    <property type="entry name" value="His_PPase_superfam"/>
</dbReference>
<dbReference type="OrthoDB" id="258392at2759"/>
<name>A0A061H4Q7_9BASI</name>
<dbReference type="HOGENOM" id="CLU_023111_1_0_1"/>
<gene>
    <name evidence="2" type="ORF">PFL1_04967</name>
</gene>
<feature type="transmembrane region" description="Helical" evidence="1">
    <location>
        <begin position="394"/>
        <end position="425"/>
    </location>
</feature>
<dbReference type="InterPro" id="IPR050645">
    <property type="entry name" value="Histidine_acid_phosphatase"/>
</dbReference>
<keyword evidence="1" id="KW-0472">Membrane</keyword>
<evidence type="ECO:0000256" key="1">
    <source>
        <dbReference type="SAM" id="Phobius"/>
    </source>
</evidence>
<dbReference type="EMBL" id="KE361639">
    <property type="protein sequence ID" value="EPQ27429.1"/>
    <property type="molecule type" value="Genomic_DNA"/>
</dbReference>
<dbReference type="GeneID" id="19319067"/>
<dbReference type="GO" id="GO:0016791">
    <property type="term" value="F:phosphatase activity"/>
    <property type="evidence" value="ECO:0007669"/>
    <property type="project" value="TreeGrafter"/>
</dbReference>
<proteinExistence type="predicted"/>
<keyword evidence="1" id="KW-1133">Transmembrane helix</keyword>
<dbReference type="KEGG" id="pfp:PFL1_04967"/>
<reference evidence="2 3" key="1">
    <citation type="journal article" date="2013" name="Plant Cell">
        <title>The transition from a phytopathogenic smut ancestor to an anamorphic biocontrol agent deciphered by comparative whole-genome analysis.</title>
        <authorList>
            <person name="Lefebvre F."/>
            <person name="Joly D.L."/>
            <person name="Labbe C."/>
            <person name="Teichmann B."/>
            <person name="Linning R."/>
            <person name="Belzile F."/>
            <person name="Bakkeren G."/>
            <person name="Belanger R.R."/>
        </authorList>
    </citation>
    <scope>NUCLEOTIDE SEQUENCE [LARGE SCALE GENOMIC DNA]</scope>
    <source>
        <strain evidence="2 3">PF-1</strain>
    </source>
</reference>
<evidence type="ECO:0000313" key="3">
    <source>
        <dbReference type="Proteomes" id="UP000053664"/>
    </source>
</evidence>
<dbReference type="Gene3D" id="3.40.50.1240">
    <property type="entry name" value="Phosphoglycerate mutase-like"/>
    <property type="match status" value="1"/>
</dbReference>
<dbReference type="PANTHER" id="PTHR11567:SF142">
    <property type="entry name" value="PHOSPHOGLYCERATE MUTASE-LIKE PROTEIN"/>
    <property type="match status" value="1"/>
</dbReference>
<dbReference type="Proteomes" id="UP000053664">
    <property type="component" value="Unassembled WGS sequence"/>
</dbReference>
<dbReference type="SUPFAM" id="SSF53254">
    <property type="entry name" value="Phosphoglycerate mutase-like"/>
    <property type="match status" value="1"/>
</dbReference>
<dbReference type="eggNOG" id="KOG3720">
    <property type="taxonomic scope" value="Eukaryota"/>
</dbReference>
<dbReference type="PANTHER" id="PTHR11567">
    <property type="entry name" value="ACID PHOSPHATASE-RELATED"/>
    <property type="match status" value="1"/>
</dbReference>
<dbReference type="AlphaFoldDB" id="A0A061H4Q7"/>